<dbReference type="Proteomes" id="UP000593579">
    <property type="component" value="Unassembled WGS sequence"/>
</dbReference>
<name>A0A7J9BTL1_GOSGO</name>
<sequence>MTSDAAEIMYKAIASSDSSVNVNNINNRIITEVLGLESTIEQITQLKAEATSREAEVQRKYEELQLQLKVEAAAREAKQKAWKKLKDGDTGLGWNPIKIIVDASNDWWESRLKVVPETKKFITSSIDLEFKGKLDHVFN</sequence>
<feature type="non-terminal residue" evidence="2">
    <location>
        <position position="139"/>
    </location>
</feature>
<feature type="coiled-coil region" evidence="1">
    <location>
        <begin position="36"/>
        <end position="67"/>
    </location>
</feature>
<proteinExistence type="predicted"/>
<reference evidence="2 3" key="1">
    <citation type="journal article" date="2019" name="Genome Biol. Evol.">
        <title>Insights into the evolution of the New World diploid cottons (Gossypium, subgenus Houzingenia) based on genome sequencing.</title>
        <authorList>
            <person name="Grover C.E."/>
            <person name="Arick M.A. 2nd"/>
            <person name="Thrash A."/>
            <person name="Conover J.L."/>
            <person name="Sanders W.S."/>
            <person name="Peterson D.G."/>
            <person name="Frelichowski J.E."/>
            <person name="Scheffler J.A."/>
            <person name="Scheffler B.E."/>
            <person name="Wendel J.F."/>
        </authorList>
    </citation>
    <scope>NUCLEOTIDE SEQUENCE [LARGE SCALE GENOMIC DNA]</scope>
    <source>
        <strain evidence="2">5</strain>
        <tissue evidence="2">Leaf</tissue>
    </source>
</reference>
<evidence type="ECO:0000256" key="1">
    <source>
        <dbReference type="SAM" id="Coils"/>
    </source>
</evidence>
<dbReference type="AlphaFoldDB" id="A0A7J9BTL1"/>
<keyword evidence="1" id="KW-0175">Coiled coil</keyword>
<organism evidence="2 3">
    <name type="scientific">Gossypium gossypioides</name>
    <name type="common">Mexican cotton</name>
    <name type="synonym">Selera gossypioides</name>
    <dbReference type="NCBI Taxonomy" id="34282"/>
    <lineage>
        <taxon>Eukaryota</taxon>
        <taxon>Viridiplantae</taxon>
        <taxon>Streptophyta</taxon>
        <taxon>Embryophyta</taxon>
        <taxon>Tracheophyta</taxon>
        <taxon>Spermatophyta</taxon>
        <taxon>Magnoliopsida</taxon>
        <taxon>eudicotyledons</taxon>
        <taxon>Gunneridae</taxon>
        <taxon>Pentapetalae</taxon>
        <taxon>rosids</taxon>
        <taxon>malvids</taxon>
        <taxon>Malvales</taxon>
        <taxon>Malvaceae</taxon>
        <taxon>Malvoideae</taxon>
        <taxon>Gossypium</taxon>
    </lineage>
</organism>
<protein>
    <recommendedName>
        <fullName evidence="4">Myb/SANT-like domain-containing protein</fullName>
    </recommendedName>
</protein>
<gene>
    <name evidence="2" type="ORF">Gogos_012769</name>
</gene>
<evidence type="ECO:0000313" key="3">
    <source>
        <dbReference type="Proteomes" id="UP000593579"/>
    </source>
</evidence>
<dbReference type="OrthoDB" id="4955136at2759"/>
<comment type="caution">
    <text evidence="2">The sequence shown here is derived from an EMBL/GenBank/DDBJ whole genome shotgun (WGS) entry which is preliminary data.</text>
</comment>
<accession>A0A7J9BTL1</accession>
<dbReference type="EMBL" id="JABEZY010000006">
    <property type="protein sequence ID" value="MBA0739504.1"/>
    <property type="molecule type" value="Genomic_DNA"/>
</dbReference>
<keyword evidence="3" id="KW-1185">Reference proteome</keyword>
<evidence type="ECO:0008006" key="4">
    <source>
        <dbReference type="Google" id="ProtNLM"/>
    </source>
</evidence>
<evidence type="ECO:0000313" key="2">
    <source>
        <dbReference type="EMBL" id="MBA0739504.1"/>
    </source>
</evidence>